<proteinExistence type="predicted"/>
<evidence type="ECO:0000313" key="4">
    <source>
        <dbReference type="Proteomes" id="UP000295110"/>
    </source>
</evidence>
<evidence type="ECO:0000313" key="3">
    <source>
        <dbReference type="EMBL" id="TCV01203.1"/>
    </source>
</evidence>
<dbReference type="SUPFAM" id="SSF49452">
    <property type="entry name" value="Starch-binding domain-like"/>
    <property type="match status" value="1"/>
</dbReference>
<dbReference type="GO" id="GO:0004180">
    <property type="term" value="F:carboxypeptidase activity"/>
    <property type="evidence" value="ECO:0007669"/>
    <property type="project" value="UniProtKB-KW"/>
</dbReference>
<feature type="chain" id="PRO_5020614677" evidence="1">
    <location>
        <begin position="21"/>
        <end position="392"/>
    </location>
</feature>
<dbReference type="GO" id="GO:0030246">
    <property type="term" value="F:carbohydrate binding"/>
    <property type="evidence" value="ECO:0007669"/>
    <property type="project" value="InterPro"/>
</dbReference>
<gene>
    <name evidence="3" type="ORF">EV671_1006129</name>
</gene>
<dbReference type="InterPro" id="IPR013784">
    <property type="entry name" value="Carb-bd-like_fold"/>
</dbReference>
<protein>
    <submittedName>
        <fullName evidence="3">Carboxypeptidase family protein</fullName>
    </submittedName>
</protein>
<dbReference type="Proteomes" id="UP000295110">
    <property type="component" value="Unassembled WGS sequence"/>
</dbReference>
<feature type="signal peptide" evidence="1">
    <location>
        <begin position="1"/>
        <end position="20"/>
    </location>
</feature>
<accession>A0A4R3VBN5</accession>
<keyword evidence="1" id="KW-0732">Signal</keyword>
<organism evidence="3 4">
    <name type="scientific">Roseateles saccharophilus</name>
    <name type="common">Pseudomonas saccharophila</name>
    <dbReference type="NCBI Taxonomy" id="304"/>
    <lineage>
        <taxon>Bacteria</taxon>
        <taxon>Pseudomonadati</taxon>
        <taxon>Pseudomonadota</taxon>
        <taxon>Betaproteobacteria</taxon>
        <taxon>Burkholderiales</taxon>
        <taxon>Sphaerotilaceae</taxon>
        <taxon>Roseateles</taxon>
    </lineage>
</organism>
<dbReference type="PROSITE" id="PS51257">
    <property type="entry name" value="PROKAR_LIPOPROTEIN"/>
    <property type="match status" value="1"/>
</dbReference>
<dbReference type="EMBL" id="SMBU01000006">
    <property type="protein sequence ID" value="TCV01203.1"/>
    <property type="molecule type" value="Genomic_DNA"/>
</dbReference>
<dbReference type="OrthoDB" id="2111471at2"/>
<keyword evidence="4" id="KW-1185">Reference proteome</keyword>
<sequence>MNIQHKLGAALASVSLALLAACGGGGGGGTADTGTLGLSLTDAPSCGYDHVNVAIQKIRVNQSSTASDTDAGWTDLAFSTPKRVDLLTLTNGVLTSLGQIPLQVGHYTQMRLVLAANDSTNPLLNSVMPTGGSEVALDTPSGVQTGLKMNVDINIAANQLADFVLDFNACKSVVSAGNSGKYQLKPVVAVTPNFISGVSGYVDASLANGNTLVSVQQGGMVVKATAPDATGKFLLQPVAPGSYDLVVTAPGRASEVVTGLTVTASTVTLLNASATPLTLAASLSGTAAGTVTTTTTPIDASVRALQTLANGDKVEIIGRAVDATTGTYSYALPVSATMVAAFVAPQGTLSFSADAATAAKFGLEASSAGAVKTAGPLTLTAGGATTTNFSFP</sequence>
<comment type="caution">
    <text evidence="3">The sequence shown here is derived from an EMBL/GenBank/DDBJ whole genome shotgun (WGS) entry which is preliminary data.</text>
</comment>
<keyword evidence="3" id="KW-0378">Hydrolase</keyword>
<dbReference type="RefSeq" id="WP_132570651.1">
    <property type="nucleotide sequence ID" value="NZ_CBCSGL010000003.1"/>
</dbReference>
<dbReference type="Pfam" id="PF14321">
    <property type="entry name" value="DUF4382"/>
    <property type="match status" value="1"/>
</dbReference>
<evidence type="ECO:0000259" key="2">
    <source>
        <dbReference type="Pfam" id="PF14321"/>
    </source>
</evidence>
<reference evidence="3 4" key="1">
    <citation type="submission" date="2019-03" db="EMBL/GenBank/DDBJ databases">
        <title>Genomic Encyclopedia of Type Strains, Phase IV (KMG-IV): sequencing the most valuable type-strain genomes for metagenomic binning, comparative biology and taxonomic classification.</title>
        <authorList>
            <person name="Goeker M."/>
        </authorList>
    </citation>
    <scope>NUCLEOTIDE SEQUENCE [LARGE SCALE GENOMIC DNA]</scope>
    <source>
        <strain evidence="3 4">DSM 654</strain>
    </source>
</reference>
<evidence type="ECO:0000256" key="1">
    <source>
        <dbReference type="SAM" id="SignalP"/>
    </source>
</evidence>
<feature type="domain" description="DUF4382" evidence="2">
    <location>
        <begin position="33"/>
        <end position="186"/>
    </location>
</feature>
<keyword evidence="3" id="KW-0645">Protease</keyword>
<dbReference type="InterPro" id="IPR025491">
    <property type="entry name" value="DUF4382"/>
</dbReference>
<dbReference type="AlphaFoldDB" id="A0A4R3VBN5"/>
<dbReference type="Gene3D" id="2.60.40.1120">
    <property type="entry name" value="Carboxypeptidase-like, regulatory domain"/>
    <property type="match status" value="1"/>
</dbReference>
<name>A0A4R3VBN5_ROSSA</name>
<keyword evidence="3" id="KW-0121">Carboxypeptidase</keyword>